<dbReference type="KEGG" id="psn:Pedsa_3142"/>
<dbReference type="InterPro" id="IPR011990">
    <property type="entry name" value="TPR-like_helical_dom_sf"/>
</dbReference>
<proteinExistence type="predicted"/>
<dbReference type="HOGENOM" id="CLU_025928_1_0_10"/>
<dbReference type="Gene3D" id="1.25.40.390">
    <property type="match status" value="1"/>
</dbReference>
<dbReference type="Pfam" id="PF12771">
    <property type="entry name" value="SusD-like_2"/>
    <property type="match status" value="1"/>
</dbReference>
<organism evidence="1 2">
    <name type="scientific">Pseudopedobacter saltans (strain ATCC 51119 / DSM 12145 / JCM 21818 / CCUG 39354 / LMG 10337 / NBRC 100064 / NCIMB 13643)</name>
    <name type="common">Pedobacter saltans</name>
    <dbReference type="NCBI Taxonomy" id="762903"/>
    <lineage>
        <taxon>Bacteria</taxon>
        <taxon>Pseudomonadati</taxon>
        <taxon>Bacteroidota</taxon>
        <taxon>Sphingobacteriia</taxon>
        <taxon>Sphingobacteriales</taxon>
        <taxon>Sphingobacteriaceae</taxon>
        <taxon>Pseudopedobacter</taxon>
    </lineage>
</organism>
<dbReference type="InterPro" id="IPR041662">
    <property type="entry name" value="SusD-like_2"/>
</dbReference>
<evidence type="ECO:0008006" key="3">
    <source>
        <dbReference type="Google" id="ProtNLM"/>
    </source>
</evidence>
<reference evidence="2" key="2">
    <citation type="submission" date="2011-02" db="EMBL/GenBank/DDBJ databases">
        <title>The complete genome of Pedobacter saltans DSM 12145.</title>
        <authorList>
            <consortium name="US DOE Joint Genome Institute (JGI-PGF)"/>
            <person name="Lucas S."/>
            <person name="Copeland A."/>
            <person name="Lapidus A."/>
            <person name="Bruce D."/>
            <person name="Goodwin L."/>
            <person name="Pitluck S."/>
            <person name="Kyrpides N."/>
            <person name="Mavromatis K."/>
            <person name="Pagani I."/>
            <person name="Ivanova N."/>
            <person name="Ovchinnikova G."/>
            <person name="Lu M."/>
            <person name="Detter J.C."/>
            <person name="Han C."/>
            <person name="Land M."/>
            <person name="Hauser L."/>
            <person name="Markowitz V."/>
            <person name="Cheng J.-F."/>
            <person name="Hugenholtz P."/>
            <person name="Woyke T."/>
            <person name="Wu D."/>
            <person name="Tindall B."/>
            <person name="Pomrenke H.G."/>
            <person name="Brambilla E."/>
            <person name="Klenk H.-P."/>
            <person name="Eisen J.A."/>
        </authorList>
    </citation>
    <scope>NUCLEOTIDE SEQUENCE [LARGE SCALE GENOMIC DNA]</scope>
    <source>
        <strain evidence="2">ATCC 51119 / DSM 12145 / JCM 21818 / LMG 10337 / NBRC 100064 / NCIMB 13643</strain>
    </source>
</reference>
<evidence type="ECO:0000313" key="2">
    <source>
        <dbReference type="Proteomes" id="UP000000310"/>
    </source>
</evidence>
<dbReference type="Proteomes" id="UP000000310">
    <property type="component" value="Chromosome"/>
</dbReference>
<dbReference type="SUPFAM" id="SSF48452">
    <property type="entry name" value="TPR-like"/>
    <property type="match status" value="1"/>
</dbReference>
<protein>
    <recommendedName>
        <fullName evidence="3">SusD/RagB family nutrient-binding outer membrane lipoprotein</fullName>
    </recommendedName>
</protein>
<name>F0SAQ9_PSESL</name>
<dbReference type="EMBL" id="CP002545">
    <property type="protein sequence ID" value="ADY53680.1"/>
    <property type="molecule type" value="Genomic_DNA"/>
</dbReference>
<dbReference type="AlphaFoldDB" id="F0SAQ9"/>
<reference evidence="1 2" key="1">
    <citation type="journal article" date="2011" name="Stand. Genomic Sci.">
        <title>Complete genome sequence of the gliding, heparinolytic Pedobacter saltans type strain (113).</title>
        <authorList>
            <person name="Liolios K."/>
            <person name="Sikorski J."/>
            <person name="Lu M."/>
            <person name="Nolan M."/>
            <person name="Lapidus A."/>
            <person name="Lucas S."/>
            <person name="Hammon N."/>
            <person name="Deshpande S."/>
            <person name="Cheng J.F."/>
            <person name="Tapia R."/>
            <person name="Han C."/>
            <person name="Goodwin L."/>
            <person name="Pitluck S."/>
            <person name="Huntemann M."/>
            <person name="Ivanova N."/>
            <person name="Pagani I."/>
            <person name="Mavromatis K."/>
            <person name="Ovchinikova G."/>
            <person name="Pati A."/>
            <person name="Chen A."/>
            <person name="Palaniappan K."/>
            <person name="Land M."/>
            <person name="Hauser L."/>
            <person name="Brambilla E.M."/>
            <person name="Kotsyurbenko O."/>
            <person name="Rohde M."/>
            <person name="Tindall B.J."/>
            <person name="Abt B."/>
            <person name="Goker M."/>
            <person name="Detter J.C."/>
            <person name="Woyke T."/>
            <person name="Bristow J."/>
            <person name="Eisen J.A."/>
            <person name="Markowitz V."/>
            <person name="Hugenholtz P."/>
            <person name="Klenk H.P."/>
            <person name="Kyrpides N.C."/>
        </authorList>
    </citation>
    <scope>NUCLEOTIDE SEQUENCE [LARGE SCALE GENOMIC DNA]</scope>
    <source>
        <strain evidence="2">ATCC 51119 / DSM 12145 / JCM 21818 / LMG 10337 / NBRC 100064 / NCIMB 13643</strain>
    </source>
</reference>
<dbReference type="STRING" id="762903.Pedsa_3142"/>
<gene>
    <name evidence="1" type="ordered locus">Pedsa_3142</name>
</gene>
<dbReference type="eggNOG" id="COG0521">
    <property type="taxonomic scope" value="Bacteria"/>
</dbReference>
<accession>F0SAQ9</accession>
<evidence type="ECO:0000313" key="1">
    <source>
        <dbReference type="EMBL" id="ADY53680.1"/>
    </source>
</evidence>
<sequence>MIGSLALGSCKKFLDINTDPNKSTSVEPKLLFGYAVTAWDVNKNSGDSWMNLGFIGQTIANGGDFSDNWGAFDIYDLSQNSMSNNFRMAYSTAGNNLVQAIKIAESSSPANNNAAAQCKILLAQIMFETTMNFGDIPYSQAFEPEKYPNPKYDSQKDILEDLLLTLDEAKSQMDPTSPLKIADYDIFYSGDLAKWKKYANSLKFKILMVMVDKDPSKASAIAALVQDPSQLVNAASENVRVPYSTTPNNENPKYRLFLEDNPFTYANKVMTDIMVPKNDPRLSKYFDLPAGETQYIGVESNVDADKHTALLGKYMFRKDAPSLIVSYQEMLFLEAEVYARGIGVTKDISKANDLYKAALIEAMRFYEVPQVQIDNYIANNLVDLRTAADPVKEIHLEQWVDLMDRPVEAFIQWRRSGPEGSEVPTLKVPFGATSGALLRRYILPSTETNSNSSAPSPIPPYYEKVWFDL</sequence>
<keyword evidence="2" id="KW-1185">Reference proteome</keyword>